<feature type="domain" description="Chromo" evidence="1">
    <location>
        <begin position="97"/>
        <end position="159"/>
    </location>
</feature>
<dbReference type="PROSITE" id="PS50013">
    <property type="entry name" value="CHROMO_2"/>
    <property type="match status" value="1"/>
</dbReference>
<accession>A0A9W7D318</accession>
<dbReference type="CDD" id="cd00024">
    <property type="entry name" value="CD_CSD"/>
    <property type="match status" value="1"/>
</dbReference>
<dbReference type="OrthoDB" id="112058at2759"/>
<reference evidence="2" key="1">
    <citation type="submission" date="2023-04" db="EMBL/GenBank/DDBJ databases">
        <title>Phytophthora fragariaefolia NBRC 109709.</title>
        <authorList>
            <person name="Ichikawa N."/>
            <person name="Sato H."/>
            <person name="Tonouchi N."/>
        </authorList>
    </citation>
    <scope>NUCLEOTIDE SEQUENCE</scope>
    <source>
        <strain evidence="2">NBRC 109709</strain>
    </source>
</reference>
<protein>
    <submittedName>
        <fullName evidence="2">Unnamed protein product</fullName>
    </submittedName>
</protein>
<dbReference type="InterPro" id="IPR016197">
    <property type="entry name" value="Chromo-like_dom_sf"/>
</dbReference>
<dbReference type="Proteomes" id="UP001165121">
    <property type="component" value="Unassembled WGS sequence"/>
</dbReference>
<dbReference type="AlphaFoldDB" id="A0A9W7D318"/>
<dbReference type="SUPFAM" id="SSF54160">
    <property type="entry name" value="Chromo domain-like"/>
    <property type="match status" value="1"/>
</dbReference>
<name>A0A9W7D318_9STRA</name>
<keyword evidence="3" id="KW-1185">Reference proteome</keyword>
<comment type="caution">
    <text evidence="2">The sequence shown here is derived from an EMBL/GenBank/DDBJ whole genome shotgun (WGS) entry which is preliminary data.</text>
</comment>
<dbReference type="EMBL" id="BSXT01002429">
    <property type="protein sequence ID" value="GMF48926.1"/>
    <property type="molecule type" value="Genomic_DNA"/>
</dbReference>
<gene>
    <name evidence="2" type="ORF">Pfra01_001912400</name>
</gene>
<evidence type="ECO:0000313" key="3">
    <source>
        <dbReference type="Proteomes" id="UP001165121"/>
    </source>
</evidence>
<dbReference type="Gene3D" id="2.40.50.40">
    <property type="match status" value="1"/>
</dbReference>
<organism evidence="2 3">
    <name type="scientific">Phytophthora fragariaefolia</name>
    <dbReference type="NCBI Taxonomy" id="1490495"/>
    <lineage>
        <taxon>Eukaryota</taxon>
        <taxon>Sar</taxon>
        <taxon>Stramenopiles</taxon>
        <taxon>Oomycota</taxon>
        <taxon>Peronosporomycetes</taxon>
        <taxon>Peronosporales</taxon>
        <taxon>Peronosporaceae</taxon>
        <taxon>Phytophthora</taxon>
    </lineage>
</organism>
<sequence>MIISGSRQGRLRVKACPPVARPFRVAEIIDRHAARLEIAGSEYHIFPIVHVLKLKLVRHFPDRPEMLLVTAGSDRIDFDEALLPEDSWDAPLGECEFEVEKITDVRTVSRTRYEREHRDFLLYWKGYHEPTCIDETDVNCGALLREFDCAQASRNRFEAMQSYEGDAGETPQ</sequence>
<evidence type="ECO:0000313" key="2">
    <source>
        <dbReference type="EMBL" id="GMF48926.1"/>
    </source>
</evidence>
<evidence type="ECO:0000259" key="1">
    <source>
        <dbReference type="PROSITE" id="PS50013"/>
    </source>
</evidence>
<proteinExistence type="predicted"/>
<dbReference type="InterPro" id="IPR000953">
    <property type="entry name" value="Chromo/chromo_shadow_dom"/>
</dbReference>